<reference evidence="3" key="1">
    <citation type="journal article" date="2019" name="Int. J. Syst. Evol. Microbiol.">
        <title>The Global Catalogue of Microorganisms (GCM) 10K type strain sequencing project: providing services to taxonomists for standard genome sequencing and annotation.</title>
        <authorList>
            <consortium name="The Broad Institute Genomics Platform"/>
            <consortium name="The Broad Institute Genome Sequencing Center for Infectious Disease"/>
            <person name="Wu L."/>
            <person name="Ma J."/>
        </authorList>
    </citation>
    <scope>NUCLEOTIDE SEQUENCE [LARGE SCALE GENOMIC DNA]</scope>
    <source>
        <strain evidence="3">KCTC 42255</strain>
    </source>
</reference>
<dbReference type="Proteomes" id="UP001597357">
    <property type="component" value="Unassembled WGS sequence"/>
</dbReference>
<dbReference type="Pfam" id="PF00578">
    <property type="entry name" value="AhpC-TSA"/>
    <property type="match status" value="1"/>
</dbReference>
<dbReference type="InterPro" id="IPR047262">
    <property type="entry name" value="PRX-like1"/>
</dbReference>
<comment type="caution">
    <text evidence="2">The sequence shown here is derived from an EMBL/GenBank/DDBJ whole genome shotgun (WGS) entry which is preliminary data.</text>
</comment>
<dbReference type="RefSeq" id="WP_379045997.1">
    <property type="nucleotide sequence ID" value="NZ_JBHULZ010000026.1"/>
</dbReference>
<dbReference type="InterPro" id="IPR036249">
    <property type="entry name" value="Thioredoxin-like_sf"/>
</dbReference>
<dbReference type="Gene3D" id="3.40.30.10">
    <property type="entry name" value="Glutaredoxin"/>
    <property type="match status" value="1"/>
</dbReference>
<organism evidence="2 3">
    <name type="scientific">Mesonia sediminis</name>
    <dbReference type="NCBI Taxonomy" id="1703946"/>
    <lineage>
        <taxon>Bacteria</taxon>
        <taxon>Pseudomonadati</taxon>
        <taxon>Bacteroidota</taxon>
        <taxon>Flavobacteriia</taxon>
        <taxon>Flavobacteriales</taxon>
        <taxon>Flavobacteriaceae</taxon>
        <taxon>Mesonia</taxon>
    </lineage>
</organism>
<protein>
    <submittedName>
        <fullName evidence="2">Thioredoxin family protein</fullName>
    </submittedName>
</protein>
<dbReference type="PANTHER" id="PTHR43640:SF1">
    <property type="entry name" value="THIOREDOXIN-DEPENDENT PEROXIREDOXIN"/>
    <property type="match status" value="1"/>
</dbReference>
<dbReference type="PANTHER" id="PTHR43640">
    <property type="entry name" value="OS07G0260300 PROTEIN"/>
    <property type="match status" value="1"/>
</dbReference>
<evidence type="ECO:0000259" key="1">
    <source>
        <dbReference type="PROSITE" id="PS51352"/>
    </source>
</evidence>
<dbReference type="CDD" id="cd02969">
    <property type="entry name" value="PRX_like1"/>
    <property type="match status" value="1"/>
</dbReference>
<feature type="domain" description="Thioredoxin" evidence="1">
    <location>
        <begin position="8"/>
        <end position="164"/>
    </location>
</feature>
<accession>A0ABW5SGH3</accession>
<sequence>MKRESSTVKLGEKYHDFLLPDAITKDLYTFKDIQGELGTVVMFISNHCPYVKLVASELVRIANDYRILGFGFVAVSSNDATQYPEDSFYNMWQFARKHNFTFPYLYDETQAIARAYQAVCTPDFYIYNASAELVYHGQLDDARPQNGIAVNGRNVRKVLDALFNSRSIPKPQKPSVGCSIKWKKEKSHS</sequence>
<dbReference type="SUPFAM" id="SSF52833">
    <property type="entry name" value="Thioredoxin-like"/>
    <property type="match status" value="1"/>
</dbReference>
<keyword evidence="3" id="KW-1185">Reference proteome</keyword>
<gene>
    <name evidence="2" type="ORF">ACFSQ0_06745</name>
</gene>
<dbReference type="EMBL" id="JBHULZ010000026">
    <property type="protein sequence ID" value="MFD2697685.1"/>
    <property type="molecule type" value="Genomic_DNA"/>
</dbReference>
<dbReference type="InterPro" id="IPR013766">
    <property type="entry name" value="Thioredoxin_domain"/>
</dbReference>
<proteinExistence type="predicted"/>
<evidence type="ECO:0000313" key="2">
    <source>
        <dbReference type="EMBL" id="MFD2697685.1"/>
    </source>
</evidence>
<dbReference type="PROSITE" id="PS51352">
    <property type="entry name" value="THIOREDOXIN_2"/>
    <property type="match status" value="1"/>
</dbReference>
<evidence type="ECO:0000313" key="3">
    <source>
        <dbReference type="Proteomes" id="UP001597357"/>
    </source>
</evidence>
<name>A0ABW5SGH3_9FLAO</name>
<dbReference type="InterPro" id="IPR000866">
    <property type="entry name" value="AhpC/TSA"/>
</dbReference>